<evidence type="ECO:0000313" key="10">
    <source>
        <dbReference type="Proteomes" id="UP000694392"/>
    </source>
</evidence>
<feature type="signal peptide" evidence="7">
    <location>
        <begin position="1"/>
        <end position="27"/>
    </location>
</feature>
<name>A0A8D0L143_SPHPU</name>
<dbReference type="PROSITE" id="PS00149">
    <property type="entry name" value="SULFATASE_2"/>
    <property type="match status" value="1"/>
</dbReference>
<protein>
    <submittedName>
        <fullName evidence="9">Steroid sulfatase</fullName>
    </submittedName>
</protein>
<keyword evidence="6" id="KW-1133">Transmembrane helix</keyword>
<dbReference type="Pfam" id="PF14707">
    <property type="entry name" value="Sulfatase_C"/>
    <property type="match status" value="1"/>
</dbReference>
<dbReference type="PANTHER" id="PTHR42693">
    <property type="entry name" value="ARYLSULFATASE FAMILY MEMBER"/>
    <property type="match status" value="1"/>
</dbReference>
<evidence type="ECO:0000256" key="2">
    <source>
        <dbReference type="ARBA" id="ARBA00008779"/>
    </source>
</evidence>
<dbReference type="SUPFAM" id="SSF53649">
    <property type="entry name" value="Alkaline phosphatase-like"/>
    <property type="match status" value="1"/>
</dbReference>
<dbReference type="InterPro" id="IPR024607">
    <property type="entry name" value="Sulfatase_CS"/>
</dbReference>
<dbReference type="GeneTree" id="ENSGT00940000161153"/>
<feature type="transmembrane region" description="Helical" evidence="6">
    <location>
        <begin position="191"/>
        <end position="212"/>
    </location>
</feature>
<reference evidence="9" key="1">
    <citation type="submission" date="2025-08" db="UniProtKB">
        <authorList>
            <consortium name="Ensembl"/>
        </authorList>
    </citation>
    <scope>IDENTIFICATION</scope>
</reference>
<keyword evidence="5" id="KW-0106">Calcium</keyword>
<gene>
    <name evidence="9" type="primary">STS</name>
</gene>
<feature type="transmembrane region" description="Helical" evidence="6">
    <location>
        <begin position="224"/>
        <end position="243"/>
    </location>
</feature>
<comment type="cofactor">
    <cofactor evidence="1">
        <name>Ca(2+)</name>
        <dbReference type="ChEBI" id="CHEBI:29108"/>
    </cofactor>
</comment>
<dbReference type="PANTHER" id="PTHR42693:SF9">
    <property type="entry name" value="STERYL-SULFATASE"/>
    <property type="match status" value="1"/>
</dbReference>
<evidence type="ECO:0000256" key="1">
    <source>
        <dbReference type="ARBA" id="ARBA00001913"/>
    </source>
</evidence>
<organism evidence="9 10">
    <name type="scientific">Sphenodon punctatus</name>
    <name type="common">Tuatara</name>
    <name type="synonym">Hatteria punctata</name>
    <dbReference type="NCBI Taxonomy" id="8508"/>
    <lineage>
        <taxon>Eukaryota</taxon>
        <taxon>Metazoa</taxon>
        <taxon>Chordata</taxon>
        <taxon>Craniata</taxon>
        <taxon>Vertebrata</taxon>
        <taxon>Euteleostomi</taxon>
        <taxon>Lepidosauria</taxon>
        <taxon>Sphenodontia</taxon>
        <taxon>Sphenodontidae</taxon>
        <taxon>Sphenodon</taxon>
    </lineage>
</organism>
<dbReference type="GO" id="GO:0004065">
    <property type="term" value="F:arylsulfatase activity"/>
    <property type="evidence" value="ECO:0007669"/>
    <property type="project" value="TreeGrafter"/>
</dbReference>
<evidence type="ECO:0000313" key="9">
    <source>
        <dbReference type="Ensembl" id="ENSSPUP00000000962.1"/>
    </source>
</evidence>
<feature type="chain" id="PRO_5034684449" evidence="7">
    <location>
        <begin position="28"/>
        <end position="585"/>
    </location>
</feature>
<dbReference type="OMA" id="KLFNLRM"/>
<evidence type="ECO:0000256" key="7">
    <source>
        <dbReference type="SAM" id="SignalP"/>
    </source>
</evidence>
<dbReference type="InterPro" id="IPR000917">
    <property type="entry name" value="Sulfatase_N"/>
</dbReference>
<dbReference type="InterPro" id="IPR017850">
    <property type="entry name" value="Alkaline_phosphatase_core_sf"/>
</dbReference>
<keyword evidence="6" id="KW-0812">Transmembrane</keyword>
<dbReference type="Ensembl" id="ENSSPUT00000001014.1">
    <property type="protein sequence ID" value="ENSSPUP00000000962.1"/>
    <property type="gene ID" value="ENSSPUG00000000755.1"/>
</dbReference>
<sequence>MPIEQNRMMKMLLHLVFYLWDTNKANSERISKPNMVLIMADDLGIGDLGCYGNKTLRTPNIDKLAKEGVTFTQHIAASPLCTPSRAAFLTGRYPVRSGMAAFQRIGVFIFSASSGGLPAEEITFAKLLKQEGYSTALIGKWHLGLNCDTTDDFCHHPLSHGFDYFYGCIMTNLRDCKPGHGSVFDKGIQMYVFPTLQITGIALITLESLHYIGLLRVPCRAHRYFFLVAAILFGLLLFFFHNIRYLNCFLMRNHQIIQQPLNYKNLTQRLTEEATKFIKRNTDSPFLLFVSYLQVHTALYASQNFTGKSKHGLYGDAVEEMDWSVGQILSVLDKQRLREKTLVYFTSDQGAHIEEISSTGKVQGGYNGIYKGGKATNWEGGIRVPGLLRWTEVIQPNTSIDEPTSSMDIFPTIVNLAGAPLPKDRIIDGHDLMPLLQGKILQAEHEFLFHYCNAYLNAVRWHPGNSDTIWKVFFFTPNFNPEGSDGCFESHVCFCHGSFVTHHDPPLLFDLSKDPRETNPLTPETEPRFYEILEVIKQAVNNHTKSLRAVSSQLSLGNVLWKPWLQSCCSSFFQFCYCDSDSDRR</sequence>
<feature type="domain" description="Sulfatase N-terminal" evidence="8">
    <location>
        <begin position="33"/>
        <end position="419"/>
    </location>
</feature>
<dbReference type="Proteomes" id="UP000694392">
    <property type="component" value="Unplaced"/>
</dbReference>
<evidence type="ECO:0000256" key="3">
    <source>
        <dbReference type="ARBA" id="ARBA00022723"/>
    </source>
</evidence>
<evidence type="ECO:0000256" key="4">
    <source>
        <dbReference type="ARBA" id="ARBA00022801"/>
    </source>
</evidence>
<evidence type="ECO:0000259" key="8">
    <source>
        <dbReference type="Pfam" id="PF00884"/>
    </source>
</evidence>
<proteinExistence type="inferred from homology"/>
<dbReference type="CDD" id="cd16159">
    <property type="entry name" value="ES"/>
    <property type="match status" value="1"/>
</dbReference>
<keyword evidence="7" id="KW-0732">Signal</keyword>
<keyword evidence="3" id="KW-0479">Metal-binding</keyword>
<comment type="similarity">
    <text evidence="2">Belongs to the sulfatase family.</text>
</comment>
<dbReference type="GO" id="GO:0046872">
    <property type="term" value="F:metal ion binding"/>
    <property type="evidence" value="ECO:0007669"/>
    <property type="project" value="UniProtKB-KW"/>
</dbReference>
<dbReference type="InterPro" id="IPR050738">
    <property type="entry name" value="Sulfatase"/>
</dbReference>
<dbReference type="Gene3D" id="3.30.1120.10">
    <property type="match status" value="1"/>
</dbReference>
<dbReference type="Pfam" id="PF00884">
    <property type="entry name" value="Sulfatase"/>
    <property type="match status" value="1"/>
</dbReference>
<dbReference type="FunFam" id="3.30.1120.10:FF:000001">
    <property type="entry name" value="Arylsulfatase E"/>
    <property type="match status" value="1"/>
</dbReference>
<keyword evidence="6" id="KW-0472">Membrane</keyword>
<keyword evidence="10" id="KW-1185">Reference proteome</keyword>
<dbReference type="AlphaFoldDB" id="A0A8D0L143"/>
<dbReference type="Gene3D" id="3.40.720.10">
    <property type="entry name" value="Alkaline Phosphatase, subunit A"/>
    <property type="match status" value="1"/>
</dbReference>
<keyword evidence="4" id="KW-0378">Hydrolase</keyword>
<dbReference type="PROSITE" id="PS00523">
    <property type="entry name" value="SULFATASE_1"/>
    <property type="match status" value="1"/>
</dbReference>
<evidence type="ECO:0000256" key="6">
    <source>
        <dbReference type="SAM" id="Phobius"/>
    </source>
</evidence>
<dbReference type="GO" id="GO:0005783">
    <property type="term" value="C:endoplasmic reticulum"/>
    <property type="evidence" value="ECO:0007669"/>
    <property type="project" value="UniProtKB-ARBA"/>
</dbReference>
<dbReference type="Gene3D" id="1.10.287.550">
    <property type="entry name" value="Helix hairpin bin"/>
    <property type="match status" value="1"/>
</dbReference>
<accession>A0A8D0L143</accession>
<reference evidence="9" key="2">
    <citation type="submission" date="2025-09" db="UniProtKB">
        <authorList>
            <consortium name="Ensembl"/>
        </authorList>
    </citation>
    <scope>IDENTIFICATION</scope>
</reference>
<evidence type="ECO:0000256" key="5">
    <source>
        <dbReference type="ARBA" id="ARBA00022837"/>
    </source>
</evidence>